<name>W4VNP1_9BACI</name>
<keyword evidence="2" id="KW-1185">Reference proteome</keyword>
<dbReference type="Proteomes" id="UP000019102">
    <property type="component" value="Unassembled WGS sequence"/>
</dbReference>
<reference evidence="1 2" key="1">
    <citation type="journal article" date="2014" name="Genome Announc.">
        <title>Draft Genome Sequence of the Boron-Tolerant and Moderately Halotolerant Bacterium Gracilibacillus boraciitolerans JCM 21714T.</title>
        <authorList>
            <person name="Ahmed I."/>
            <person name="Oshima K."/>
            <person name="Suda W."/>
            <person name="Kitamura K."/>
            <person name="Iida T."/>
            <person name="Ohmori Y."/>
            <person name="Fujiwara T."/>
            <person name="Hattori M."/>
            <person name="Ohkuma M."/>
        </authorList>
    </citation>
    <scope>NUCLEOTIDE SEQUENCE [LARGE SCALE GENOMIC DNA]</scope>
    <source>
        <strain evidence="1 2">JCM 21714</strain>
    </source>
</reference>
<gene>
    <name evidence="1" type="ORF">JCM21714_4026</name>
</gene>
<proteinExistence type="predicted"/>
<protein>
    <submittedName>
        <fullName evidence="1">Uncharacterized protein</fullName>
    </submittedName>
</protein>
<comment type="caution">
    <text evidence="1">The sequence shown here is derived from an EMBL/GenBank/DDBJ whole genome shotgun (WGS) entry which is preliminary data.</text>
</comment>
<dbReference type="eggNOG" id="COG1196">
    <property type="taxonomic scope" value="Bacteria"/>
</dbReference>
<evidence type="ECO:0000313" key="2">
    <source>
        <dbReference type="Proteomes" id="UP000019102"/>
    </source>
</evidence>
<dbReference type="EMBL" id="BAVS01000032">
    <property type="protein sequence ID" value="GAE94832.1"/>
    <property type="molecule type" value="Genomic_DNA"/>
</dbReference>
<sequence length="57" mass="6635">MNSQVLWGGDYDTIHQLSICELIRPKNADFVSVIRYYWDGNQLNMETKLGSEDEVLE</sequence>
<organism evidence="1 2">
    <name type="scientific">Gracilibacillus boraciitolerans JCM 21714</name>
    <dbReference type="NCBI Taxonomy" id="1298598"/>
    <lineage>
        <taxon>Bacteria</taxon>
        <taxon>Bacillati</taxon>
        <taxon>Bacillota</taxon>
        <taxon>Bacilli</taxon>
        <taxon>Bacillales</taxon>
        <taxon>Bacillaceae</taxon>
        <taxon>Gracilibacillus</taxon>
    </lineage>
</organism>
<accession>W4VNP1</accession>
<evidence type="ECO:0000313" key="1">
    <source>
        <dbReference type="EMBL" id="GAE94832.1"/>
    </source>
</evidence>
<dbReference type="STRING" id="1298598.JCM21714_4026"/>
<dbReference type="AlphaFoldDB" id="W4VNP1"/>